<comment type="similarity">
    <text evidence="1">Belongs to the RLP family.</text>
</comment>
<keyword evidence="3" id="KW-0677">Repeat</keyword>
<dbReference type="AlphaFoldDB" id="A0A067EAA7"/>
<keyword evidence="5" id="KW-0472">Membrane</keyword>
<dbReference type="PANTHER" id="PTHR48062:SF21">
    <property type="entry name" value="RECEPTOR-LIKE PROTEIN 12"/>
    <property type="match status" value="1"/>
</dbReference>
<feature type="transmembrane region" description="Helical" evidence="5">
    <location>
        <begin position="90"/>
        <end position="112"/>
    </location>
</feature>
<dbReference type="PANTHER" id="PTHR48062">
    <property type="entry name" value="RECEPTOR-LIKE PROTEIN 14"/>
    <property type="match status" value="1"/>
</dbReference>
<gene>
    <name evidence="6" type="ORF">CISIN_1g044724mg</name>
</gene>
<name>A0A067EAA7_CITSI</name>
<evidence type="ECO:0000313" key="6">
    <source>
        <dbReference type="EMBL" id="KDO47841.1"/>
    </source>
</evidence>
<organism evidence="6 7">
    <name type="scientific">Citrus sinensis</name>
    <name type="common">Sweet orange</name>
    <name type="synonym">Citrus aurantium var. sinensis</name>
    <dbReference type="NCBI Taxonomy" id="2711"/>
    <lineage>
        <taxon>Eukaryota</taxon>
        <taxon>Viridiplantae</taxon>
        <taxon>Streptophyta</taxon>
        <taxon>Embryophyta</taxon>
        <taxon>Tracheophyta</taxon>
        <taxon>Spermatophyta</taxon>
        <taxon>Magnoliopsida</taxon>
        <taxon>eudicotyledons</taxon>
        <taxon>Gunneridae</taxon>
        <taxon>Pentapetalae</taxon>
        <taxon>rosids</taxon>
        <taxon>malvids</taxon>
        <taxon>Sapindales</taxon>
        <taxon>Rutaceae</taxon>
        <taxon>Aurantioideae</taxon>
        <taxon>Citrus</taxon>
    </lineage>
</organism>
<keyword evidence="4" id="KW-0675">Receptor</keyword>
<dbReference type="Gene3D" id="3.80.10.10">
    <property type="entry name" value="Ribonuclease Inhibitor"/>
    <property type="match status" value="1"/>
</dbReference>
<dbReference type="STRING" id="2711.A0A067EAA7"/>
<evidence type="ECO:0000256" key="3">
    <source>
        <dbReference type="ARBA" id="ARBA00022737"/>
    </source>
</evidence>
<feature type="non-terminal residue" evidence="6">
    <location>
        <position position="1"/>
    </location>
</feature>
<proteinExistence type="inferred from homology"/>
<sequence length="147" mass="16917">LDLSYNKLNGKIPRQLVELNAFVVFSFACNNLSGKIPELTAQFATFNESSYKGNPFLCGLPLPICRSPATMPEASTNNEGDDNLIDTGNFFITFTISYIILIFGIIIVLYVNPYWRRRWFYLVEMWIASCYYFVVDNLIPKRFCHSN</sequence>
<accession>A0A067EAA7</accession>
<dbReference type="InterPro" id="IPR032675">
    <property type="entry name" value="LRR_dom_sf"/>
</dbReference>
<dbReference type="InterPro" id="IPR051502">
    <property type="entry name" value="RLP_Defense_Trigger"/>
</dbReference>
<evidence type="ECO:0000256" key="1">
    <source>
        <dbReference type="ARBA" id="ARBA00009592"/>
    </source>
</evidence>
<reference evidence="6 7" key="1">
    <citation type="submission" date="2014-04" db="EMBL/GenBank/DDBJ databases">
        <authorList>
            <consortium name="International Citrus Genome Consortium"/>
            <person name="Gmitter F."/>
            <person name="Chen C."/>
            <person name="Farmerie W."/>
            <person name="Harkins T."/>
            <person name="Desany B."/>
            <person name="Mohiuddin M."/>
            <person name="Kodira C."/>
            <person name="Borodovsky M."/>
            <person name="Lomsadze A."/>
            <person name="Burns P."/>
            <person name="Jenkins J."/>
            <person name="Prochnik S."/>
            <person name="Shu S."/>
            <person name="Chapman J."/>
            <person name="Pitluck S."/>
            <person name="Schmutz J."/>
            <person name="Rokhsar D."/>
        </authorList>
    </citation>
    <scope>NUCLEOTIDE SEQUENCE</scope>
</reference>
<dbReference type="Proteomes" id="UP000027120">
    <property type="component" value="Unassembled WGS sequence"/>
</dbReference>
<evidence type="ECO:0000256" key="2">
    <source>
        <dbReference type="ARBA" id="ARBA00022614"/>
    </source>
</evidence>
<keyword evidence="5" id="KW-1133">Transmembrane helix</keyword>
<feature type="transmembrane region" description="Helical" evidence="5">
    <location>
        <begin position="119"/>
        <end position="139"/>
    </location>
</feature>
<keyword evidence="2" id="KW-0433">Leucine-rich repeat</keyword>
<dbReference type="SUPFAM" id="SSF52058">
    <property type="entry name" value="L domain-like"/>
    <property type="match status" value="1"/>
</dbReference>
<keyword evidence="7" id="KW-1185">Reference proteome</keyword>
<evidence type="ECO:0000313" key="7">
    <source>
        <dbReference type="Proteomes" id="UP000027120"/>
    </source>
</evidence>
<keyword evidence="5" id="KW-0812">Transmembrane</keyword>
<protein>
    <submittedName>
        <fullName evidence="6">Uncharacterized protein</fullName>
    </submittedName>
</protein>
<evidence type="ECO:0000256" key="5">
    <source>
        <dbReference type="SAM" id="Phobius"/>
    </source>
</evidence>
<dbReference type="EMBL" id="KK785162">
    <property type="protein sequence ID" value="KDO47841.1"/>
    <property type="molecule type" value="Genomic_DNA"/>
</dbReference>
<evidence type="ECO:0000256" key="4">
    <source>
        <dbReference type="ARBA" id="ARBA00023170"/>
    </source>
</evidence>